<evidence type="ECO:0000313" key="3">
    <source>
        <dbReference type="EMBL" id="GMI21990.1"/>
    </source>
</evidence>
<reference evidence="3 4" key="1">
    <citation type="journal article" date="2023" name="Commun. Biol.">
        <title>Genome analysis of Parmales, the sister group of diatoms, reveals the evolutionary specialization of diatoms from phago-mixotrophs to photoautotrophs.</title>
        <authorList>
            <person name="Ban H."/>
            <person name="Sato S."/>
            <person name="Yoshikawa S."/>
            <person name="Yamada K."/>
            <person name="Nakamura Y."/>
            <person name="Ichinomiya M."/>
            <person name="Sato N."/>
            <person name="Blanc-Mathieu R."/>
            <person name="Endo H."/>
            <person name="Kuwata A."/>
            <person name="Ogata H."/>
        </authorList>
    </citation>
    <scope>NUCLEOTIDE SEQUENCE [LARGE SCALE GENOMIC DNA]</scope>
</reference>
<organism evidence="3 4">
    <name type="scientific">Tetraparma gracilis</name>
    <dbReference type="NCBI Taxonomy" id="2962635"/>
    <lineage>
        <taxon>Eukaryota</taxon>
        <taxon>Sar</taxon>
        <taxon>Stramenopiles</taxon>
        <taxon>Ochrophyta</taxon>
        <taxon>Bolidophyceae</taxon>
        <taxon>Parmales</taxon>
        <taxon>Triparmaceae</taxon>
        <taxon>Tetraparma</taxon>
    </lineage>
</organism>
<dbReference type="PANTHER" id="PTHR12616:SF8">
    <property type="entry name" value="VACUOLAR PROTEIN SORTING-ASSOCIATED PROTEIN 8 HOMOLOG"/>
    <property type="match status" value="1"/>
</dbReference>
<evidence type="ECO:0000313" key="4">
    <source>
        <dbReference type="Proteomes" id="UP001165060"/>
    </source>
</evidence>
<evidence type="ECO:0000259" key="2">
    <source>
        <dbReference type="Pfam" id="PF12816"/>
    </source>
</evidence>
<protein>
    <recommendedName>
        <fullName evidence="2">Vacuolar protein sorting-associated protein 8 central domain-containing protein</fullName>
    </recommendedName>
</protein>
<feature type="region of interest" description="Disordered" evidence="1">
    <location>
        <begin position="483"/>
        <end position="511"/>
    </location>
</feature>
<dbReference type="InterPro" id="IPR045111">
    <property type="entry name" value="Vps41/Vps8"/>
</dbReference>
<feature type="compositionally biased region" description="Low complexity" evidence="1">
    <location>
        <begin position="483"/>
        <end position="509"/>
    </location>
</feature>
<dbReference type="EMBL" id="BRYB01002575">
    <property type="protein sequence ID" value="GMI21990.1"/>
    <property type="molecule type" value="Genomic_DNA"/>
</dbReference>
<dbReference type="Proteomes" id="UP001165060">
    <property type="component" value="Unassembled WGS sequence"/>
</dbReference>
<feature type="domain" description="Vacuolar protein sorting-associated protein 8 central" evidence="2">
    <location>
        <begin position="317"/>
        <end position="402"/>
    </location>
</feature>
<gene>
    <name evidence="3" type="ORF">TeGR_g6195</name>
</gene>
<name>A0ABQ6M944_9STRA</name>
<keyword evidence="4" id="KW-1185">Reference proteome</keyword>
<accession>A0ABQ6M944</accession>
<proteinExistence type="predicted"/>
<comment type="caution">
    <text evidence="3">The sequence shown here is derived from an EMBL/GenBank/DDBJ whole genome shotgun (WGS) entry which is preliminary data.</text>
</comment>
<feature type="non-terminal residue" evidence="3">
    <location>
        <position position="1"/>
    </location>
</feature>
<sequence>THLHAASPPPPPTPSAPSPGDCGVLSCDASGVTHYSVLAANFLGVTSATSQCLLDGSAGRLLDVAVLDGWCCLVSRRSCFVVGLSDVQVLSKWPLDFSICDPSPSPTPPDPDRPGTDALPHLAWAHVPVPGGGGETRPLLCRGHAGTLSFLAAEAMAVEAGEAGSAPPPPPAFGVAATYEVKSPTPGDPEIAAVAYWLAALSLVCRLYRAGPLVVSRGGERRAIKRQVSDILSEHRYFRGGKDPELGYIEDYITKYVELGLNHVPAHDPSSHYAMVWTVAVHYCCHTDQQDLLFTALHPSSFPPPAPSPPHPTSEYHQAVATAVLSGMLRYVSPAALAGLVDHAASSLSEAKLSKLILSLDVRVVPYDHLIRVAKERDLTAAMAYVFTEGLGDYRSAVREALPRDAGVGLHVVECVVGGVTYPHGREMGGRAGGGKKKLECIQECVEAMMEESAISHCLQDIVWFCDLLTEIFAASDEEDARSLSSSSSSSSADSVDDPSVSRSSHRPPASIPNEAIVDAFRAAVLSSGSPSHALQFSRFLVDRLIDKSIVPASLGDPQGTVTAALTTLLATGDTGYSSDIVLVLQSSVDESLYDMNAVHDAAAANGFWRVCGAMNSSVGDVRSVVVYHLKDSDAAYRQKAFACLREARLAEDPAAPDVMWEHLVELVGVDAGEAAALVEGVFFEERGRALQTLAADESAKFEFVKQVVARGTQGERESKLYDGLTGQDFLEHAQAMRGRDPGGLVGFLTDNEGKWDAEALYPVVRGVYDAEALLLVKKGLGEAAIDVVMRETERLFTVLKMAVRQSGAEGGGGKGGLFKGLDGEADVQTGRGPNSPARRDAAVRKAEEDCREALRVAVRMAESSGGGADHTLWFHILDRVLVLKNVLTITAEAPHNVVVLKSVYSGLMKLLMSHVVEQTDSGELVNKLCSAGNRLGEFRDVLRGILESFRTDVEICRTTERVCAGEERELVWDKLGRMKKGQRGGSGGDAEAAGTGGAGGGGQKKVHDFVRRRKGIRNDWLRARNCLDAGATAGAASGTGGTGARVASSLPTQASFTGGLVN</sequence>
<evidence type="ECO:0000256" key="1">
    <source>
        <dbReference type="SAM" id="MobiDB-lite"/>
    </source>
</evidence>
<dbReference type="PANTHER" id="PTHR12616">
    <property type="entry name" value="VACUOLAR PROTEIN SORTING VPS41"/>
    <property type="match status" value="1"/>
</dbReference>
<feature type="compositionally biased region" description="Gly residues" evidence="1">
    <location>
        <begin position="984"/>
        <end position="1004"/>
    </location>
</feature>
<feature type="region of interest" description="Disordered" evidence="1">
    <location>
        <begin position="980"/>
        <end position="1009"/>
    </location>
</feature>
<dbReference type="InterPro" id="IPR025941">
    <property type="entry name" value="Vps8_central_dom"/>
</dbReference>
<dbReference type="Pfam" id="PF12816">
    <property type="entry name" value="TPR_Vps8"/>
    <property type="match status" value="1"/>
</dbReference>